<reference evidence="1" key="1">
    <citation type="submission" date="2020-05" db="EMBL/GenBank/DDBJ databases">
        <title>Mycena genomes resolve the evolution of fungal bioluminescence.</title>
        <authorList>
            <person name="Tsai I.J."/>
        </authorList>
    </citation>
    <scope>NUCLEOTIDE SEQUENCE</scope>
    <source>
        <strain evidence="1">CCC161011</strain>
    </source>
</reference>
<dbReference type="SUPFAM" id="SSF52047">
    <property type="entry name" value="RNI-like"/>
    <property type="match status" value="1"/>
</dbReference>
<sequence>MTDHMTGTVTSYTTEKGCAVTSHSLSLSATLCAPASVCMHRCLQVPELVSIVCSHLQGPRHWEIFEVGHPKRGDLAVLARTSTVFSSHALRLIWNSATLMNLLSCLPSDSFELRTTGEGYFTKYIMQLLRPLQNSDFERVHVYAPLVQHLFSDPNFADLSSVFPSASPWLSENMLPNLQGLYWMHGENDFQRIDHFLTPQLTTIRIPHTSLAALKLLSSLALQCPQLTDVTLFPSGRTGFSIAGRIHGLDVSFEHLSHLPGLRHLRLGELPSTLPTYDDEPSFPSLQTLYFSSEIESPFRFLEWGNQIPLVGFTAECPAFSTADEVHRLFSAAVGGISHFHLTEFAFDNEFDSFDSSDSTNFLIRSSSLRSLFCFVKLVSVSVLSAVGIDLDDPTVTDMARSWRHIECLELQSYYGTAAPRTTLQCLEAFPKYCPHLSKLSIAFDALVIPTSPGDLSLESLKHLDVEASPYCNSTRCSPIHCEHFPESEEYHNALRFLRGGC</sequence>
<dbReference type="OrthoDB" id="2842184at2759"/>
<evidence type="ECO:0008006" key="3">
    <source>
        <dbReference type="Google" id="ProtNLM"/>
    </source>
</evidence>
<dbReference type="Proteomes" id="UP000620124">
    <property type="component" value="Unassembled WGS sequence"/>
</dbReference>
<proteinExistence type="predicted"/>
<accession>A0A8H6ZAC7</accession>
<dbReference type="Gene3D" id="3.80.10.10">
    <property type="entry name" value="Ribonuclease Inhibitor"/>
    <property type="match status" value="1"/>
</dbReference>
<dbReference type="InterPro" id="IPR032675">
    <property type="entry name" value="LRR_dom_sf"/>
</dbReference>
<evidence type="ECO:0000313" key="2">
    <source>
        <dbReference type="Proteomes" id="UP000620124"/>
    </source>
</evidence>
<dbReference type="EMBL" id="JACAZI010000001">
    <property type="protein sequence ID" value="KAF7372666.1"/>
    <property type="molecule type" value="Genomic_DNA"/>
</dbReference>
<organism evidence="1 2">
    <name type="scientific">Mycena venus</name>
    <dbReference type="NCBI Taxonomy" id="2733690"/>
    <lineage>
        <taxon>Eukaryota</taxon>
        <taxon>Fungi</taxon>
        <taxon>Dikarya</taxon>
        <taxon>Basidiomycota</taxon>
        <taxon>Agaricomycotina</taxon>
        <taxon>Agaricomycetes</taxon>
        <taxon>Agaricomycetidae</taxon>
        <taxon>Agaricales</taxon>
        <taxon>Marasmiineae</taxon>
        <taxon>Mycenaceae</taxon>
        <taxon>Mycena</taxon>
    </lineage>
</organism>
<dbReference type="AlphaFoldDB" id="A0A8H6ZAC7"/>
<keyword evidence="2" id="KW-1185">Reference proteome</keyword>
<name>A0A8H6ZAC7_9AGAR</name>
<protein>
    <recommendedName>
        <fullName evidence="3">F-box domain-containing protein</fullName>
    </recommendedName>
</protein>
<comment type="caution">
    <text evidence="1">The sequence shown here is derived from an EMBL/GenBank/DDBJ whole genome shotgun (WGS) entry which is preliminary data.</text>
</comment>
<evidence type="ECO:0000313" key="1">
    <source>
        <dbReference type="EMBL" id="KAF7372666.1"/>
    </source>
</evidence>
<gene>
    <name evidence="1" type="ORF">MVEN_00129900</name>
</gene>